<keyword evidence="6" id="KW-0378">Hydrolase</keyword>
<accession>A0A1J0EUX2</accession>
<evidence type="ECO:0000256" key="1">
    <source>
        <dbReference type="ARBA" id="ARBA00004651"/>
    </source>
</evidence>
<evidence type="ECO:0000256" key="4">
    <source>
        <dbReference type="ARBA" id="ARBA00022636"/>
    </source>
</evidence>
<dbReference type="Pfam" id="PF12792">
    <property type="entry name" value="CSS-motif"/>
    <property type="match status" value="1"/>
</dbReference>
<dbReference type="Proteomes" id="UP000182567">
    <property type="component" value="Plasmid unnamed1"/>
</dbReference>
<evidence type="ECO:0000256" key="9">
    <source>
        <dbReference type="ARBA" id="ARBA00034290"/>
    </source>
</evidence>
<dbReference type="PROSITE" id="PS50883">
    <property type="entry name" value="EAL"/>
    <property type="match status" value="1"/>
</dbReference>
<dbReference type="GO" id="GO:0005886">
    <property type="term" value="C:plasma membrane"/>
    <property type="evidence" value="ECO:0007669"/>
    <property type="project" value="UniProtKB-SubCell"/>
</dbReference>
<comment type="catalytic activity">
    <reaction evidence="9">
        <text>3',3'-c-di-GMP + H2O = 5'-phosphoguanylyl(3'-&gt;5')guanosine + H(+)</text>
        <dbReference type="Rhea" id="RHEA:24902"/>
        <dbReference type="ChEBI" id="CHEBI:15377"/>
        <dbReference type="ChEBI" id="CHEBI:15378"/>
        <dbReference type="ChEBI" id="CHEBI:58754"/>
        <dbReference type="ChEBI" id="CHEBI:58805"/>
        <dbReference type="EC" id="3.1.4.52"/>
    </reaction>
</comment>
<feature type="transmembrane region" description="Helical" evidence="10">
    <location>
        <begin position="230"/>
        <end position="254"/>
    </location>
</feature>
<dbReference type="SUPFAM" id="SSF141868">
    <property type="entry name" value="EAL domain-like"/>
    <property type="match status" value="1"/>
</dbReference>
<keyword evidence="4" id="KW-0973">c-di-GMP</keyword>
<keyword evidence="3" id="KW-1003">Cell membrane</keyword>
<evidence type="ECO:0000256" key="8">
    <source>
        <dbReference type="ARBA" id="ARBA00023136"/>
    </source>
</evidence>
<dbReference type="EC" id="3.1.4.52" evidence="2"/>
<dbReference type="SMART" id="SM00052">
    <property type="entry name" value="EAL"/>
    <property type="match status" value="1"/>
</dbReference>
<dbReference type="EMBL" id="CP017887">
    <property type="protein sequence ID" value="APC19608.1"/>
    <property type="molecule type" value="Genomic_DNA"/>
</dbReference>
<dbReference type="InterPro" id="IPR024744">
    <property type="entry name" value="CSS-motif_dom"/>
</dbReference>
<keyword evidence="12" id="KW-0614">Plasmid</keyword>
<organism evidence="12 13">
    <name type="scientific">Pseudomonas frederiksbergensis</name>
    <dbReference type="NCBI Taxonomy" id="104087"/>
    <lineage>
        <taxon>Bacteria</taxon>
        <taxon>Pseudomonadati</taxon>
        <taxon>Pseudomonadota</taxon>
        <taxon>Gammaproteobacteria</taxon>
        <taxon>Pseudomonadales</taxon>
        <taxon>Pseudomonadaceae</taxon>
        <taxon>Pseudomonas</taxon>
    </lineage>
</organism>
<keyword evidence="5 10" id="KW-0812">Transmembrane</keyword>
<evidence type="ECO:0000256" key="5">
    <source>
        <dbReference type="ARBA" id="ARBA00022692"/>
    </source>
</evidence>
<comment type="subcellular location">
    <subcellularLocation>
        <location evidence="1">Cell membrane</location>
        <topology evidence="1">Multi-pass membrane protein</topology>
    </subcellularLocation>
</comment>
<evidence type="ECO:0000313" key="12">
    <source>
        <dbReference type="EMBL" id="APC19608.1"/>
    </source>
</evidence>
<evidence type="ECO:0000313" key="13">
    <source>
        <dbReference type="Proteomes" id="UP000182567"/>
    </source>
</evidence>
<reference evidence="13" key="1">
    <citation type="submission" date="2016-10" db="EMBL/GenBank/DDBJ databases">
        <title>Pseudomonas frederiksbergensis ERGS4:02 complete genome.</title>
        <authorList>
            <person name="Kumar R."/>
            <person name="Acharya V."/>
            <person name="Singh D."/>
        </authorList>
    </citation>
    <scope>NUCLEOTIDE SEQUENCE [LARGE SCALE GENOMIC DNA]</scope>
    <source>
        <strain evidence="13">ERGS4:02</strain>
        <plasmid evidence="13">Plasmid unnamed1</plasmid>
    </source>
</reference>
<dbReference type="PANTHER" id="PTHR33121">
    <property type="entry name" value="CYCLIC DI-GMP PHOSPHODIESTERASE PDEF"/>
    <property type="match status" value="1"/>
</dbReference>
<dbReference type="InterPro" id="IPR001633">
    <property type="entry name" value="EAL_dom"/>
</dbReference>
<name>A0A1J0EUX2_9PSED</name>
<dbReference type="Gene3D" id="3.20.20.450">
    <property type="entry name" value="EAL domain"/>
    <property type="match status" value="1"/>
</dbReference>
<dbReference type="PANTHER" id="PTHR33121:SF60">
    <property type="entry name" value="CYCLIC DI-GMP PHOSPHODIESTERASE PDEC-RELATED"/>
    <property type="match status" value="1"/>
</dbReference>
<protein>
    <recommendedName>
        <fullName evidence="2">cyclic-guanylate-specific phosphodiesterase</fullName>
        <ecNumber evidence="2">3.1.4.52</ecNumber>
    </recommendedName>
</protein>
<geneLocation type="plasmid" evidence="12">
    <name>unnamed1</name>
</geneLocation>
<evidence type="ECO:0000256" key="10">
    <source>
        <dbReference type="SAM" id="Phobius"/>
    </source>
</evidence>
<dbReference type="InterPro" id="IPR035919">
    <property type="entry name" value="EAL_sf"/>
</dbReference>
<keyword evidence="7 10" id="KW-1133">Transmembrane helix</keyword>
<dbReference type="Pfam" id="PF00563">
    <property type="entry name" value="EAL"/>
    <property type="match status" value="1"/>
</dbReference>
<gene>
    <name evidence="12" type="ORF">BLL42_28265</name>
</gene>
<evidence type="ECO:0000259" key="11">
    <source>
        <dbReference type="PROSITE" id="PS50883"/>
    </source>
</evidence>
<proteinExistence type="predicted"/>
<evidence type="ECO:0000256" key="2">
    <source>
        <dbReference type="ARBA" id="ARBA00012282"/>
    </source>
</evidence>
<keyword evidence="8 10" id="KW-0472">Membrane</keyword>
<dbReference type="AlphaFoldDB" id="A0A1J0EUX2"/>
<evidence type="ECO:0000256" key="7">
    <source>
        <dbReference type="ARBA" id="ARBA00022989"/>
    </source>
</evidence>
<dbReference type="CDD" id="cd01948">
    <property type="entry name" value="EAL"/>
    <property type="match status" value="1"/>
</dbReference>
<sequence length="532" mass="59378">MVLAVSIALTEYLVGHYFTHLFERTRSFNASQLVEMRNQISRVFEQLHDLDIFNQEQGNACRKEVFLTQAALVDANRFIYETALKVDGGGLCSSYGSESGGLSAFAFEQSHAGYPVNGNGTTRTYWFNAGVGATLDAGEILIRENRVHVRINKGILLDALALDKNVSFALFERGKPVPVLANHAIDYSAEAVATPETIVRTQDAVFYAYPVKWSDLVALISVPAAYYKTVWGWLLLLCVGTLAALFFLLVYTVSRVYRLKFSLRAKLKNALKESQLQMFYQPIVDMRSGEVMGAEALMRWTLDDRSISPVEFIPLAEANGMIVELTEWCCEQVAKDMSVLLSCTENKYVSINLSSVALAAPDIAKKLHNILLRFEIRPAQFVFEITESFTVAGESAQAQLYYLHDLGYKIALDDFGAGSSNLAYLERLPVDIIKIDKSFVTLDKMYSADTMWWHIIRIARSLDLVVIAEGIEGREQVNPLLDVGVKYAQGYYYFKPMPAEQFIGIVTASAGRDAGSNIPVARLDDTNKFEVQ</sequence>
<dbReference type="GO" id="GO:0071111">
    <property type="term" value="F:cyclic-guanylate-specific phosphodiesterase activity"/>
    <property type="evidence" value="ECO:0007669"/>
    <property type="project" value="UniProtKB-EC"/>
</dbReference>
<evidence type="ECO:0000256" key="6">
    <source>
        <dbReference type="ARBA" id="ARBA00022801"/>
    </source>
</evidence>
<evidence type="ECO:0000256" key="3">
    <source>
        <dbReference type="ARBA" id="ARBA00022475"/>
    </source>
</evidence>
<dbReference type="InterPro" id="IPR050706">
    <property type="entry name" value="Cyclic-di-GMP_PDE-like"/>
</dbReference>
<feature type="domain" description="EAL" evidence="11">
    <location>
        <begin position="260"/>
        <end position="510"/>
    </location>
</feature>